<keyword evidence="1" id="KW-0436">Ligase</keyword>
<dbReference type="PIRSF" id="PIRSF012666">
    <property type="entry name" value="UCP012666"/>
    <property type="match status" value="1"/>
</dbReference>
<dbReference type="EMBL" id="FSQW01000001">
    <property type="protein sequence ID" value="SIN61275.1"/>
    <property type="molecule type" value="Genomic_DNA"/>
</dbReference>
<dbReference type="PANTHER" id="PTHR36510">
    <property type="entry name" value="GLUTAMATE--CYSTEINE LIGASE 2-RELATED"/>
    <property type="match status" value="1"/>
</dbReference>
<proteinExistence type="predicted"/>
<protein>
    <submittedName>
        <fullName evidence="1">Gamma-glutamyl:cysteine ligase YbdK, ATP-grasp superfamily</fullName>
    </submittedName>
</protein>
<dbReference type="SUPFAM" id="SSF55931">
    <property type="entry name" value="Glutamine synthetase/guanido kinase"/>
    <property type="match status" value="1"/>
</dbReference>
<dbReference type="STRING" id="1123272.SAMN02745824_0849"/>
<keyword evidence="2" id="KW-1185">Reference proteome</keyword>
<accession>A0A1N6CS11</accession>
<dbReference type="Proteomes" id="UP000185192">
    <property type="component" value="Unassembled WGS sequence"/>
</dbReference>
<name>A0A1N6CS11_9SPHN</name>
<dbReference type="GO" id="GO:0016879">
    <property type="term" value="F:ligase activity, forming carbon-nitrogen bonds"/>
    <property type="evidence" value="ECO:0007669"/>
    <property type="project" value="TreeGrafter"/>
</dbReference>
<dbReference type="OrthoDB" id="240589at2"/>
<dbReference type="InterPro" id="IPR050141">
    <property type="entry name" value="GCL_type2/YbdK_subfam"/>
</dbReference>
<dbReference type="Pfam" id="PF04107">
    <property type="entry name" value="GCS2"/>
    <property type="match status" value="1"/>
</dbReference>
<dbReference type="PANTHER" id="PTHR36510:SF3">
    <property type="entry name" value="CONSERVED PROTEIN"/>
    <property type="match status" value="1"/>
</dbReference>
<evidence type="ECO:0000313" key="2">
    <source>
        <dbReference type="Proteomes" id="UP000185192"/>
    </source>
</evidence>
<gene>
    <name evidence="1" type="ORF">SAMN02745824_0849</name>
</gene>
<dbReference type="AlphaFoldDB" id="A0A1N6CS11"/>
<reference evidence="2" key="1">
    <citation type="submission" date="2016-11" db="EMBL/GenBank/DDBJ databases">
        <authorList>
            <person name="Varghese N."/>
            <person name="Submissions S."/>
        </authorList>
    </citation>
    <scope>NUCLEOTIDE SEQUENCE [LARGE SCALE GENOMIC DNA]</scope>
    <source>
        <strain evidence="2">DSM 22363</strain>
    </source>
</reference>
<sequence>MGQEIETTSFTDADSREFAEHLRKETDLLMAWEKEGRISGSPRTAGFELECWLVDQDMQPVARNEEFIAALDNDLVVPELSRFNLEFNGDPEILSGTGISELHKNLEKLWRDARDTAAQMDLRLAMIGILPTVTSAHLCEENMSDARRYKAINNQIFRLRKGQPILLDIDGIEHLQSEHMDVMLEAGATSFQIHLKIPEGGGTDYYNASKLASAPLMAVSANSPYLFGRDLWAESRIPLFEQAVSVGNWDYAERVTFGVRFIEEGFGDIFCANRQRYPVLLPQCSDRPPEKMDHLRLQNGTIWRWNRPIVGWDEDGTPHFRMEQRVVPAGPTIVDSMANAAFYYGLVTWFAENEVRPHAQCQYHTARDNFYLAAHDGLDARIRWQQIDDRPIDELILDLFLPMAHAGLEQLDIAKADRELYLGIIEQRARTGQTGAVWQRQFVKEHGGDMAQLLKSYLHYQDLGEPVHSWPLDPSE</sequence>
<dbReference type="InterPro" id="IPR006336">
    <property type="entry name" value="GCS2"/>
</dbReference>
<evidence type="ECO:0000313" key="1">
    <source>
        <dbReference type="EMBL" id="SIN61275.1"/>
    </source>
</evidence>
<dbReference type="InterPro" id="IPR016602">
    <property type="entry name" value="UCP012666"/>
</dbReference>
<dbReference type="InterPro" id="IPR014746">
    <property type="entry name" value="Gln_synth/guanido_kin_cat_dom"/>
</dbReference>
<dbReference type="Gene3D" id="3.30.590.20">
    <property type="match status" value="1"/>
</dbReference>
<organism evidence="1 2">
    <name type="scientific">Parasphingorhabdus marina DSM 22363</name>
    <dbReference type="NCBI Taxonomy" id="1123272"/>
    <lineage>
        <taxon>Bacteria</taxon>
        <taxon>Pseudomonadati</taxon>
        <taxon>Pseudomonadota</taxon>
        <taxon>Alphaproteobacteria</taxon>
        <taxon>Sphingomonadales</taxon>
        <taxon>Sphingomonadaceae</taxon>
        <taxon>Parasphingorhabdus</taxon>
    </lineage>
</organism>
<dbReference type="RefSeq" id="WP_074203863.1">
    <property type="nucleotide sequence ID" value="NZ_FSQW01000001.1"/>
</dbReference>